<accession>A0ACD3APR5</accession>
<proteinExistence type="predicted"/>
<reference evidence="1 2" key="1">
    <citation type="journal article" date="2019" name="Nat. Ecol. Evol.">
        <title>Megaphylogeny resolves global patterns of mushroom evolution.</title>
        <authorList>
            <person name="Varga T."/>
            <person name="Krizsan K."/>
            <person name="Foldi C."/>
            <person name="Dima B."/>
            <person name="Sanchez-Garcia M."/>
            <person name="Sanchez-Ramirez S."/>
            <person name="Szollosi G.J."/>
            <person name="Szarkandi J.G."/>
            <person name="Papp V."/>
            <person name="Albert L."/>
            <person name="Andreopoulos W."/>
            <person name="Angelini C."/>
            <person name="Antonin V."/>
            <person name="Barry K.W."/>
            <person name="Bougher N.L."/>
            <person name="Buchanan P."/>
            <person name="Buyck B."/>
            <person name="Bense V."/>
            <person name="Catcheside P."/>
            <person name="Chovatia M."/>
            <person name="Cooper J."/>
            <person name="Damon W."/>
            <person name="Desjardin D."/>
            <person name="Finy P."/>
            <person name="Geml J."/>
            <person name="Haridas S."/>
            <person name="Hughes K."/>
            <person name="Justo A."/>
            <person name="Karasinski D."/>
            <person name="Kautmanova I."/>
            <person name="Kiss B."/>
            <person name="Kocsube S."/>
            <person name="Kotiranta H."/>
            <person name="LaButti K.M."/>
            <person name="Lechner B.E."/>
            <person name="Liimatainen K."/>
            <person name="Lipzen A."/>
            <person name="Lukacs Z."/>
            <person name="Mihaltcheva S."/>
            <person name="Morgado L.N."/>
            <person name="Niskanen T."/>
            <person name="Noordeloos M.E."/>
            <person name="Ohm R.A."/>
            <person name="Ortiz-Santana B."/>
            <person name="Ovrebo C."/>
            <person name="Racz N."/>
            <person name="Riley R."/>
            <person name="Savchenko A."/>
            <person name="Shiryaev A."/>
            <person name="Soop K."/>
            <person name="Spirin V."/>
            <person name="Szebenyi C."/>
            <person name="Tomsovsky M."/>
            <person name="Tulloss R.E."/>
            <person name="Uehling J."/>
            <person name="Grigoriev I.V."/>
            <person name="Vagvolgyi C."/>
            <person name="Papp T."/>
            <person name="Martin F.M."/>
            <person name="Miettinen O."/>
            <person name="Hibbett D.S."/>
            <person name="Nagy L.G."/>
        </authorList>
    </citation>
    <scope>NUCLEOTIDE SEQUENCE [LARGE SCALE GENOMIC DNA]</scope>
    <source>
        <strain evidence="1 2">NL-1719</strain>
    </source>
</reference>
<protein>
    <submittedName>
        <fullName evidence="1">Uncharacterized protein</fullName>
    </submittedName>
</protein>
<keyword evidence="2" id="KW-1185">Reference proteome</keyword>
<dbReference type="Proteomes" id="UP000308600">
    <property type="component" value="Unassembled WGS sequence"/>
</dbReference>
<sequence length="579" mass="65486">MSLPSQTTSQNDISSAAVARKAIDEEIAQLEARIISLKTLRNTLSPTSSLPPEIIQEVFITASQQMAIPWGKFGRTSLKITWVCRRWRELAHQTSALWSYVDFINPAWIEAVLSLTQSRPLDFNISIQAKHNKYHDAALSICLRNLPRFKKLAITSNEDHRTHSSPLWANSAPLLEDLRLIETSLPASLFSGIFPVLHTLHLYSCGFDWESLPIHSGMKELRIFSPFLRTSANDMTKIIQDKCPGLEALSLDNTLLPLTTHPMPHHPTVPSRMGLTKIKSLSINEDHAPSVTFILDHLSLSPHPDRILMEVKGGPEQLDTIRSLVSCQGAKSWPVISLEIDIMSNHLGIYVQIDWSMGTRNAQMDMFDDGGIGENRHGDLGPISKPPPSRIFLVIELFADLSNLIPMFDILPLSSFNTLSLTGGDFNDHGPALTDYFGPKGIERMRIHVFFLPTFTAAIQQQVQRLRDIIGHDQEIKEEDLGDEMKAQLRDVLTFHRLRLLRYDGEFDVVDDDLSSDQNYTILREWLMWRKVIGFGLKDLIFVDLVIPDELKQLFEGVVDRLLCIEREELTSMGLVNDF</sequence>
<dbReference type="EMBL" id="ML208374">
    <property type="protein sequence ID" value="TFK67517.1"/>
    <property type="molecule type" value="Genomic_DNA"/>
</dbReference>
<name>A0ACD3APR5_9AGAR</name>
<gene>
    <name evidence="1" type="ORF">BDN72DRAFT_898909</name>
</gene>
<evidence type="ECO:0000313" key="1">
    <source>
        <dbReference type="EMBL" id="TFK67517.1"/>
    </source>
</evidence>
<evidence type="ECO:0000313" key="2">
    <source>
        <dbReference type="Proteomes" id="UP000308600"/>
    </source>
</evidence>
<organism evidence="1 2">
    <name type="scientific">Pluteus cervinus</name>
    <dbReference type="NCBI Taxonomy" id="181527"/>
    <lineage>
        <taxon>Eukaryota</taxon>
        <taxon>Fungi</taxon>
        <taxon>Dikarya</taxon>
        <taxon>Basidiomycota</taxon>
        <taxon>Agaricomycotina</taxon>
        <taxon>Agaricomycetes</taxon>
        <taxon>Agaricomycetidae</taxon>
        <taxon>Agaricales</taxon>
        <taxon>Pluteineae</taxon>
        <taxon>Pluteaceae</taxon>
        <taxon>Pluteus</taxon>
    </lineage>
</organism>